<evidence type="ECO:0000256" key="1">
    <source>
        <dbReference type="SAM" id="Coils"/>
    </source>
</evidence>
<feature type="coiled-coil region" evidence="1">
    <location>
        <begin position="59"/>
        <end position="86"/>
    </location>
</feature>
<sequence>MPSDSYGSAISAGFTMVMAVAELVESLRENISVNLYLAADSVTEHQKGFKVMVKGKIYVKEIDEALKDLEEASNNFQEEAHICSEQRLGRLEDHILSVRRSLARLEGNQQETSRIYSLEARAWRTSKNGEIRGHPSTEI</sequence>
<dbReference type="EMBL" id="JBAWTH010000088">
    <property type="protein sequence ID" value="KAL2278333.1"/>
    <property type="molecule type" value="Genomic_DNA"/>
</dbReference>
<comment type="caution">
    <text evidence="2">The sequence shown here is derived from an EMBL/GenBank/DDBJ whole genome shotgun (WGS) entry which is preliminary data.</text>
</comment>
<accession>A0ABR4E7B6</accession>
<gene>
    <name evidence="2" type="ORF">FJTKL_14584</name>
</gene>
<protein>
    <submittedName>
        <fullName evidence="2">Uncharacterized protein</fullName>
    </submittedName>
</protein>
<dbReference type="Proteomes" id="UP001600888">
    <property type="component" value="Unassembled WGS sequence"/>
</dbReference>
<evidence type="ECO:0000313" key="2">
    <source>
        <dbReference type="EMBL" id="KAL2278333.1"/>
    </source>
</evidence>
<organism evidence="2 3">
    <name type="scientific">Diaporthe vaccinii</name>
    <dbReference type="NCBI Taxonomy" id="105482"/>
    <lineage>
        <taxon>Eukaryota</taxon>
        <taxon>Fungi</taxon>
        <taxon>Dikarya</taxon>
        <taxon>Ascomycota</taxon>
        <taxon>Pezizomycotina</taxon>
        <taxon>Sordariomycetes</taxon>
        <taxon>Sordariomycetidae</taxon>
        <taxon>Diaporthales</taxon>
        <taxon>Diaporthaceae</taxon>
        <taxon>Diaporthe</taxon>
        <taxon>Diaporthe eres species complex</taxon>
    </lineage>
</organism>
<reference evidence="2 3" key="1">
    <citation type="submission" date="2024-03" db="EMBL/GenBank/DDBJ databases">
        <title>A high-quality draft genome sequence of Diaporthe vaccinii, a causative agent of upright dieback and viscid rot disease in cranberry plants.</title>
        <authorList>
            <person name="Sarrasin M."/>
            <person name="Lang B.F."/>
            <person name="Burger G."/>
        </authorList>
    </citation>
    <scope>NUCLEOTIDE SEQUENCE [LARGE SCALE GENOMIC DNA]</scope>
    <source>
        <strain evidence="2 3">IS7</strain>
    </source>
</reference>
<name>A0ABR4E7B6_9PEZI</name>
<evidence type="ECO:0000313" key="3">
    <source>
        <dbReference type="Proteomes" id="UP001600888"/>
    </source>
</evidence>
<keyword evidence="1" id="KW-0175">Coiled coil</keyword>
<keyword evidence="3" id="KW-1185">Reference proteome</keyword>
<proteinExistence type="predicted"/>